<keyword evidence="3" id="KW-1185">Reference proteome</keyword>
<organism evidence="2 3">
    <name type="scientific">Goekera deserti</name>
    <dbReference type="NCBI Taxonomy" id="2497753"/>
    <lineage>
        <taxon>Bacteria</taxon>
        <taxon>Bacillati</taxon>
        <taxon>Actinomycetota</taxon>
        <taxon>Actinomycetes</taxon>
        <taxon>Geodermatophilales</taxon>
        <taxon>Geodermatophilaceae</taxon>
        <taxon>Goekera</taxon>
    </lineage>
</organism>
<dbReference type="AlphaFoldDB" id="A0A7K3WEN8"/>
<comment type="caution">
    <text evidence="2">The sequence shown here is derived from an EMBL/GenBank/DDBJ whole genome shotgun (WGS) entry which is preliminary data.</text>
</comment>
<proteinExistence type="predicted"/>
<dbReference type="Proteomes" id="UP000470470">
    <property type="component" value="Unassembled WGS sequence"/>
</dbReference>
<name>A0A7K3WEN8_9ACTN</name>
<sequence length="167" mass="17847">MAGTRVDAADTQEAAEVFWKRWETATGVVVAVPAGPGQEWTVEVRTAAGEVFRSRVAAPPGGRGLVPPVLHQVVRLRFAARSRAVRFDADDPGLRRPAPPAPARPLRPPASRATAPGMRTDQRLLAELTAQRRALAALSREPSVLGLELPPEVVGALRPACCSRSPR</sequence>
<evidence type="ECO:0000256" key="1">
    <source>
        <dbReference type="SAM" id="MobiDB-lite"/>
    </source>
</evidence>
<dbReference type="EMBL" id="JAAGWK010000010">
    <property type="protein sequence ID" value="NEL54150.1"/>
    <property type="molecule type" value="Genomic_DNA"/>
</dbReference>
<gene>
    <name evidence="2" type="ORF">G1H19_09080</name>
</gene>
<reference evidence="2 3" key="1">
    <citation type="submission" date="2020-02" db="EMBL/GenBank/DDBJ databases">
        <title>The whole genome sequence of CPCC 205119.</title>
        <authorList>
            <person name="Jiang Z."/>
        </authorList>
    </citation>
    <scope>NUCLEOTIDE SEQUENCE [LARGE SCALE GENOMIC DNA]</scope>
    <source>
        <strain evidence="2 3">CPCC 205119</strain>
    </source>
</reference>
<feature type="compositionally biased region" description="Pro residues" evidence="1">
    <location>
        <begin position="97"/>
        <end position="108"/>
    </location>
</feature>
<protein>
    <submittedName>
        <fullName evidence="2">Uncharacterized protein</fullName>
    </submittedName>
</protein>
<evidence type="ECO:0000313" key="2">
    <source>
        <dbReference type="EMBL" id="NEL54150.1"/>
    </source>
</evidence>
<feature type="region of interest" description="Disordered" evidence="1">
    <location>
        <begin position="89"/>
        <end position="117"/>
    </location>
</feature>
<evidence type="ECO:0000313" key="3">
    <source>
        <dbReference type="Proteomes" id="UP000470470"/>
    </source>
</evidence>
<accession>A0A7K3WEN8</accession>
<dbReference type="RefSeq" id="WP_152729972.1">
    <property type="nucleotide sequence ID" value="NZ_JAABOZ010000004.1"/>
</dbReference>